<feature type="domain" description="SDH C-terminal" evidence="10">
    <location>
        <begin position="244"/>
        <end position="267"/>
    </location>
</feature>
<keyword evidence="12" id="KW-1185">Reference proteome</keyword>
<evidence type="ECO:0000256" key="8">
    <source>
        <dbReference type="HAMAP-Rule" id="MF_00222"/>
    </source>
</evidence>
<comment type="function">
    <text evidence="8">Involved in the biosynthesis of the chorismate, which leads to the biosynthesis of aromatic amino acids. Catalyzes the reversible NADPH linked reduction of 3-dehydroshikimate (DHSA) to yield shikimate (SA).</text>
</comment>
<dbReference type="RefSeq" id="WP_163957290.1">
    <property type="nucleotide sequence ID" value="NZ_BAAAES010000001.1"/>
</dbReference>
<dbReference type="Pfam" id="PF18317">
    <property type="entry name" value="SDH_C"/>
    <property type="match status" value="1"/>
</dbReference>
<gene>
    <name evidence="8" type="primary">aroE</name>
    <name evidence="11" type="ORF">GCM10009102_03940</name>
</gene>
<feature type="binding site" evidence="8">
    <location>
        <position position="221"/>
    </location>
    <ligand>
        <name>NADP(+)</name>
        <dbReference type="ChEBI" id="CHEBI:58349"/>
    </ligand>
</feature>
<protein>
    <recommendedName>
        <fullName evidence="2 8">Shikimate dehydrogenase (NADP(+))</fullName>
        <shortName evidence="8">SDH</shortName>
        <ecNumber evidence="2 8">1.1.1.25</ecNumber>
    </recommendedName>
</protein>
<keyword evidence="6 8" id="KW-0057">Aromatic amino acid biosynthesis</keyword>
<evidence type="ECO:0000256" key="3">
    <source>
        <dbReference type="ARBA" id="ARBA00022605"/>
    </source>
</evidence>
<keyword evidence="5 8" id="KW-0560">Oxidoreductase</keyword>
<accession>A0ABP3SX32</accession>
<comment type="subunit">
    <text evidence="8">Homodimer.</text>
</comment>
<feature type="binding site" evidence="8">
    <location>
        <position position="244"/>
    </location>
    <ligand>
        <name>NADP(+)</name>
        <dbReference type="ChEBI" id="CHEBI:58349"/>
    </ligand>
</feature>
<dbReference type="EC" id="1.1.1.25" evidence="2 8"/>
<comment type="caution">
    <text evidence="8">Lacks conserved residue(s) required for the propagation of feature annotation.</text>
</comment>
<dbReference type="InterPro" id="IPR036291">
    <property type="entry name" value="NAD(P)-bd_dom_sf"/>
</dbReference>
<evidence type="ECO:0000259" key="10">
    <source>
        <dbReference type="Pfam" id="PF18317"/>
    </source>
</evidence>
<organism evidence="11 12">
    <name type="scientific">Sphingomonas insulae</name>
    <dbReference type="NCBI Taxonomy" id="424800"/>
    <lineage>
        <taxon>Bacteria</taxon>
        <taxon>Pseudomonadati</taxon>
        <taxon>Pseudomonadota</taxon>
        <taxon>Alphaproteobacteria</taxon>
        <taxon>Sphingomonadales</taxon>
        <taxon>Sphingomonadaceae</taxon>
        <taxon>Sphingomonas</taxon>
    </lineage>
</organism>
<keyword evidence="3 8" id="KW-0028">Amino-acid biosynthesis</keyword>
<dbReference type="HAMAP" id="MF_00222">
    <property type="entry name" value="Shikimate_DH_AroE"/>
    <property type="match status" value="1"/>
</dbReference>
<evidence type="ECO:0000259" key="9">
    <source>
        <dbReference type="Pfam" id="PF08501"/>
    </source>
</evidence>
<evidence type="ECO:0000256" key="1">
    <source>
        <dbReference type="ARBA" id="ARBA00004871"/>
    </source>
</evidence>
<feature type="binding site" evidence="8">
    <location>
        <position position="72"/>
    </location>
    <ligand>
        <name>shikimate</name>
        <dbReference type="ChEBI" id="CHEBI:36208"/>
    </ligand>
</feature>
<dbReference type="CDD" id="cd01065">
    <property type="entry name" value="NAD_bind_Shikimate_DH"/>
    <property type="match status" value="1"/>
</dbReference>
<comment type="pathway">
    <text evidence="1 8">Metabolic intermediate biosynthesis; chorismate biosynthesis; chorismate from D-erythrose 4-phosphate and phosphoenolpyruvate: step 4/7.</text>
</comment>
<dbReference type="InterPro" id="IPR041121">
    <property type="entry name" value="SDH_C"/>
</dbReference>
<evidence type="ECO:0000256" key="2">
    <source>
        <dbReference type="ARBA" id="ARBA00012962"/>
    </source>
</evidence>
<dbReference type="SUPFAM" id="SSF53223">
    <property type="entry name" value="Aminoacid dehydrogenase-like, N-terminal domain"/>
    <property type="match status" value="1"/>
</dbReference>
<dbReference type="Proteomes" id="UP001500238">
    <property type="component" value="Unassembled WGS sequence"/>
</dbReference>
<reference evidence="12" key="1">
    <citation type="journal article" date="2019" name="Int. J. Syst. Evol. Microbiol.">
        <title>The Global Catalogue of Microorganisms (GCM) 10K type strain sequencing project: providing services to taxonomists for standard genome sequencing and annotation.</title>
        <authorList>
            <consortium name="The Broad Institute Genomics Platform"/>
            <consortium name="The Broad Institute Genome Sequencing Center for Infectious Disease"/>
            <person name="Wu L."/>
            <person name="Ma J."/>
        </authorList>
    </citation>
    <scope>NUCLEOTIDE SEQUENCE [LARGE SCALE GENOMIC DNA]</scope>
    <source>
        <strain evidence="12">JCM 14603</strain>
    </source>
</reference>
<feature type="active site" description="Proton acceptor" evidence="8">
    <location>
        <position position="76"/>
    </location>
</feature>
<dbReference type="InterPro" id="IPR046346">
    <property type="entry name" value="Aminoacid_DH-like_N_sf"/>
</dbReference>
<dbReference type="SUPFAM" id="SSF51735">
    <property type="entry name" value="NAD(P)-binding Rossmann-fold domains"/>
    <property type="match status" value="1"/>
</dbReference>
<feature type="binding site" evidence="8">
    <location>
        <position position="97"/>
    </location>
    <ligand>
        <name>shikimate</name>
        <dbReference type="ChEBI" id="CHEBI:36208"/>
    </ligand>
</feature>
<evidence type="ECO:0000256" key="5">
    <source>
        <dbReference type="ARBA" id="ARBA00023002"/>
    </source>
</evidence>
<dbReference type="PANTHER" id="PTHR21089:SF1">
    <property type="entry name" value="BIFUNCTIONAL 3-DEHYDROQUINATE DEHYDRATASE_SHIKIMATE DEHYDROGENASE, CHLOROPLASTIC"/>
    <property type="match status" value="1"/>
</dbReference>
<dbReference type="NCBIfam" id="TIGR00507">
    <property type="entry name" value="aroE"/>
    <property type="match status" value="1"/>
</dbReference>
<comment type="caution">
    <text evidence="11">The sequence shown here is derived from an EMBL/GenBank/DDBJ whole genome shotgun (WGS) entry which is preliminary data.</text>
</comment>
<sequence>MTPYTPAGTGRPYAEVIGDPIAQSKSPIIHRFWLDQLGLDADYRKTLVTPDDLPAFFAARRDDPDWRGCNITMPHKLAALDHVDDRGDVRHGIGAINTVFRAEDDVAVGTNTDAGGFYAPLAGFDFTGQPVTVIGAGGAGRAILFALSRMNVGPVTIMNRNTLKAGVLLSAFGLKGQALPLQPAAPPSALLVNASTLGMAGQPPLDLDLGALDEEAVVYDIVYSPLETPLLAAARARGLETVDGLEMLIGQAALAFALFFGSEPPRDRDDILRDLLLA</sequence>
<dbReference type="InterPro" id="IPR013708">
    <property type="entry name" value="Shikimate_DH-bd_N"/>
</dbReference>
<dbReference type="Pfam" id="PF08501">
    <property type="entry name" value="Shikimate_dh_N"/>
    <property type="match status" value="1"/>
</dbReference>
<feature type="binding site" evidence="8">
    <location>
        <begin position="24"/>
        <end position="26"/>
    </location>
    <ligand>
        <name>shikimate</name>
        <dbReference type="ChEBI" id="CHEBI:36208"/>
    </ligand>
</feature>
<feature type="binding site" evidence="8">
    <location>
        <position position="113"/>
    </location>
    <ligand>
        <name>shikimate</name>
        <dbReference type="ChEBI" id="CHEBI:36208"/>
    </ligand>
</feature>
<name>A0ABP3SX32_9SPHN</name>
<feature type="binding site" evidence="8">
    <location>
        <position position="251"/>
    </location>
    <ligand>
        <name>shikimate</name>
        <dbReference type="ChEBI" id="CHEBI:36208"/>
    </ligand>
</feature>
<dbReference type="InterPro" id="IPR011342">
    <property type="entry name" value="Shikimate_DH"/>
</dbReference>
<evidence type="ECO:0000256" key="6">
    <source>
        <dbReference type="ARBA" id="ARBA00023141"/>
    </source>
</evidence>
<proteinExistence type="inferred from homology"/>
<comment type="similarity">
    <text evidence="8">Belongs to the shikimate dehydrogenase family.</text>
</comment>
<dbReference type="EMBL" id="BAAAES010000001">
    <property type="protein sequence ID" value="GAA0658786.1"/>
    <property type="molecule type" value="Genomic_DNA"/>
</dbReference>
<evidence type="ECO:0000313" key="11">
    <source>
        <dbReference type="EMBL" id="GAA0658786.1"/>
    </source>
</evidence>
<dbReference type="InterPro" id="IPR022893">
    <property type="entry name" value="Shikimate_DH_fam"/>
</dbReference>
<feature type="binding site" evidence="8">
    <location>
        <position position="223"/>
    </location>
    <ligand>
        <name>shikimate</name>
        <dbReference type="ChEBI" id="CHEBI:36208"/>
    </ligand>
</feature>
<keyword evidence="4 8" id="KW-0521">NADP</keyword>
<feature type="binding site" evidence="8">
    <location>
        <position position="88"/>
    </location>
    <ligand>
        <name>NADP(+)</name>
        <dbReference type="ChEBI" id="CHEBI:58349"/>
    </ligand>
</feature>
<feature type="binding site" evidence="8">
    <location>
        <begin position="135"/>
        <end position="139"/>
    </location>
    <ligand>
        <name>NADP(+)</name>
        <dbReference type="ChEBI" id="CHEBI:58349"/>
    </ligand>
</feature>
<evidence type="ECO:0000256" key="7">
    <source>
        <dbReference type="ARBA" id="ARBA00049442"/>
    </source>
</evidence>
<evidence type="ECO:0000256" key="4">
    <source>
        <dbReference type="ARBA" id="ARBA00022857"/>
    </source>
</evidence>
<dbReference type="PANTHER" id="PTHR21089">
    <property type="entry name" value="SHIKIMATE DEHYDROGENASE"/>
    <property type="match status" value="1"/>
</dbReference>
<dbReference type="Gene3D" id="3.40.50.720">
    <property type="entry name" value="NAD(P)-binding Rossmann-like Domain"/>
    <property type="match status" value="1"/>
</dbReference>
<dbReference type="Gene3D" id="3.40.50.10860">
    <property type="entry name" value="Leucine Dehydrogenase, chain A, domain 1"/>
    <property type="match status" value="1"/>
</dbReference>
<feature type="domain" description="Shikimate dehydrogenase substrate binding N-terminal" evidence="9">
    <location>
        <begin position="16"/>
        <end position="99"/>
    </location>
</feature>
<comment type="catalytic activity">
    <reaction evidence="7 8">
        <text>shikimate + NADP(+) = 3-dehydroshikimate + NADPH + H(+)</text>
        <dbReference type="Rhea" id="RHEA:17737"/>
        <dbReference type="ChEBI" id="CHEBI:15378"/>
        <dbReference type="ChEBI" id="CHEBI:16630"/>
        <dbReference type="ChEBI" id="CHEBI:36208"/>
        <dbReference type="ChEBI" id="CHEBI:57783"/>
        <dbReference type="ChEBI" id="CHEBI:58349"/>
        <dbReference type="EC" id="1.1.1.25"/>
    </reaction>
</comment>
<evidence type="ECO:0000313" key="12">
    <source>
        <dbReference type="Proteomes" id="UP001500238"/>
    </source>
</evidence>